<dbReference type="PANTHER" id="PTHR31155">
    <property type="entry name" value="ACYL- ACYL-CARRIER-PROTEIN DESATURASE-RELATED"/>
    <property type="match status" value="1"/>
</dbReference>
<evidence type="ECO:0000313" key="16">
    <source>
        <dbReference type="Proteomes" id="UP000237347"/>
    </source>
</evidence>
<name>A0AAW0L610_QUESU</name>
<dbReference type="InterPro" id="IPR012348">
    <property type="entry name" value="RNR-like"/>
</dbReference>
<evidence type="ECO:0000256" key="8">
    <source>
        <dbReference type="ARBA" id="ARBA00022723"/>
    </source>
</evidence>
<keyword evidence="7" id="KW-0934">Plastid</keyword>
<evidence type="ECO:0000256" key="4">
    <source>
        <dbReference type="ARBA" id="ARBA00008749"/>
    </source>
</evidence>
<keyword evidence="11" id="KW-0560">Oxidoreductase</keyword>
<evidence type="ECO:0000256" key="12">
    <source>
        <dbReference type="ARBA" id="ARBA00023004"/>
    </source>
</evidence>
<evidence type="ECO:0000256" key="10">
    <source>
        <dbReference type="ARBA" id="ARBA00022946"/>
    </source>
</evidence>
<evidence type="ECO:0000256" key="11">
    <source>
        <dbReference type="ARBA" id="ARBA00023002"/>
    </source>
</evidence>
<comment type="subcellular location">
    <subcellularLocation>
        <location evidence="2">Plastid</location>
        <location evidence="2">Chloroplast</location>
    </subcellularLocation>
</comment>
<keyword evidence="8" id="KW-0479">Metal-binding</keyword>
<comment type="caution">
    <text evidence="15">The sequence shown here is derived from an EMBL/GenBank/DDBJ whole genome shotgun (WGS) entry which is preliminary data.</text>
</comment>
<gene>
    <name evidence="15" type="primary">STAD_7</name>
    <name evidence="15" type="ORF">CFP56_007400</name>
</gene>
<evidence type="ECO:0000256" key="3">
    <source>
        <dbReference type="ARBA" id="ARBA00004872"/>
    </source>
</evidence>
<dbReference type="Proteomes" id="UP000237347">
    <property type="component" value="Unassembled WGS sequence"/>
</dbReference>
<evidence type="ECO:0000256" key="6">
    <source>
        <dbReference type="ARBA" id="ARBA00022528"/>
    </source>
</evidence>
<evidence type="ECO:0000256" key="1">
    <source>
        <dbReference type="ARBA" id="ARBA00001954"/>
    </source>
</evidence>
<evidence type="ECO:0000256" key="14">
    <source>
        <dbReference type="ARBA" id="ARBA00023160"/>
    </source>
</evidence>
<keyword evidence="14" id="KW-0275">Fatty acid biosynthesis</keyword>
<proteinExistence type="inferred from homology"/>
<dbReference type="GO" id="GO:0009570">
    <property type="term" value="C:chloroplast stroma"/>
    <property type="evidence" value="ECO:0007669"/>
    <property type="project" value="TreeGrafter"/>
</dbReference>
<dbReference type="GO" id="GO:0046872">
    <property type="term" value="F:metal ion binding"/>
    <property type="evidence" value="ECO:0007669"/>
    <property type="project" value="UniProtKB-KW"/>
</dbReference>
<comment type="pathway">
    <text evidence="3">Lipid metabolism; fatty acid metabolism.</text>
</comment>
<dbReference type="GO" id="GO:0045300">
    <property type="term" value="F:stearoyl-[ACP] desaturase activity"/>
    <property type="evidence" value="ECO:0007669"/>
    <property type="project" value="InterPro"/>
</dbReference>
<dbReference type="InterPro" id="IPR005067">
    <property type="entry name" value="Fatty_acid_desaturase-2"/>
</dbReference>
<dbReference type="Gene3D" id="1.10.620.20">
    <property type="entry name" value="Ribonucleotide Reductase, subunit A"/>
    <property type="match status" value="1"/>
</dbReference>
<comment type="cofactor">
    <cofactor evidence="1">
        <name>Fe(2+)</name>
        <dbReference type="ChEBI" id="CHEBI:29033"/>
    </cofactor>
</comment>
<organism evidence="15 16">
    <name type="scientific">Quercus suber</name>
    <name type="common">Cork oak</name>
    <dbReference type="NCBI Taxonomy" id="58331"/>
    <lineage>
        <taxon>Eukaryota</taxon>
        <taxon>Viridiplantae</taxon>
        <taxon>Streptophyta</taxon>
        <taxon>Embryophyta</taxon>
        <taxon>Tracheophyta</taxon>
        <taxon>Spermatophyta</taxon>
        <taxon>Magnoliopsida</taxon>
        <taxon>eudicotyledons</taxon>
        <taxon>Gunneridae</taxon>
        <taxon>Pentapetalae</taxon>
        <taxon>rosids</taxon>
        <taxon>fabids</taxon>
        <taxon>Fagales</taxon>
        <taxon>Fagaceae</taxon>
        <taxon>Quercus</taxon>
    </lineage>
</organism>
<evidence type="ECO:0000256" key="13">
    <source>
        <dbReference type="ARBA" id="ARBA00023098"/>
    </source>
</evidence>
<dbReference type="InterPro" id="IPR009078">
    <property type="entry name" value="Ferritin-like_SF"/>
</dbReference>
<comment type="similarity">
    <text evidence="4">Belongs to the fatty acid desaturase type 2 family.</text>
</comment>
<evidence type="ECO:0000313" key="15">
    <source>
        <dbReference type="EMBL" id="KAK7846877.1"/>
    </source>
</evidence>
<dbReference type="Pfam" id="PF03405">
    <property type="entry name" value="FA_desaturase_2"/>
    <property type="match status" value="1"/>
</dbReference>
<evidence type="ECO:0000256" key="5">
    <source>
        <dbReference type="ARBA" id="ARBA00022516"/>
    </source>
</evidence>
<evidence type="ECO:0000256" key="2">
    <source>
        <dbReference type="ARBA" id="ARBA00004229"/>
    </source>
</evidence>
<evidence type="ECO:0000256" key="7">
    <source>
        <dbReference type="ARBA" id="ARBA00022640"/>
    </source>
</evidence>
<dbReference type="PANTHER" id="PTHR31155:SF27">
    <property type="entry name" value="STEAROYL-[ACYL-CARRIER-PROTEIN] 9-DESATURASE 5, CHLOROPLASTIC"/>
    <property type="match status" value="1"/>
</dbReference>
<evidence type="ECO:0000256" key="9">
    <source>
        <dbReference type="ARBA" id="ARBA00022832"/>
    </source>
</evidence>
<dbReference type="GO" id="GO:0006633">
    <property type="term" value="P:fatty acid biosynthetic process"/>
    <property type="evidence" value="ECO:0007669"/>
    <property type="project" value="UniProtKB-KW"/>
</dbReference>
<dbReference type="EMBL" id="PKMF04000149">
    <property type="protein sequence ID" value="KAK7846877.1"/>
    <property type="molecule type" value="Genomic_DNA"/>
</dbReference>
<reference evidence="15 16" key="1">
    <citation type="journal article" date="2018" name="Sci. Data">
        <title>The draft genome sequence of cork oak.</title>
        <authorList>
            <person name="Ramos A.M."/>
            <person name="Usie A."/>
            <person name="Barbosa P."/>
            <person name="Barros P.M."/>
            <person name="Capote T."/>
            <person name="Chaves I."/>
            <person name="Simoes F."/>
            <person name="Abreu I."/>
            <person name="Carrasquinho I."/>
            <person name="Faro C."/>
            <person name="Guimaraes J.B."/>
            <person name="Mendonca D."/>
            <person name="Nobrega F."/>
            <person name="Rodrigues L."/>
            <person name="Saibo N.J.M."/>
            <person name="Varela M.C."/>
            <person name="Egas C."/>
            <person name="Matos J."/>
            <person name="Miguel C.M."/>
            <person name="Oliveira M.M."/>
            <person name="Ricardo C.P."/>
            <person name="Goncalves S."/>
        </authorList>
    </citation>
    <scope>NUCLEOTIDE SEQUENCE [LARGE SCALE GENOMIC DNA]</scope>
    <source>
        <strain evidence="16">cv. HL8</strain>
    </source>
</reference>
<keyword evidence="12" id="KW-0408">Iron</keyword>
<dbReference type="SUPFAM" id="SSF47240">
    <property type="entry name" value="Ferritin-like"/>
    <property type="match status" value="1"/>
</dbReference>
<keyword evidence="16" id="KW-1185">Reference proteome</keyword>
<keyword evidence="5" id="KW-0444">Lipid biosynthesis</keyword>
<dbReference type="AlphaFoldDB" id="A0AAW0L610"/>
<keyword evidence="10" id="KW-0809">Transit peptide</keyword>
<keyword evidence="6" id="KW-0150">Chloroplast</keyword>
<keyword evidence="13" id="KW-0443">Lipid metabolism</keyword>
<sequence length="96" mass="11308">MEDWAKNSVLTLLKLVEECWQPQDFLPNPNLDGFIEQVNELRKRTKDLPDEYFVALVGDMITEKALPTYQARINSIENFHDEMSVDNRPWVIWARA</sequence>
<protein>
    <submittedName>
        <fullName evidence="15">Stearoyl-[acyl-carrier-protein] 9-desaturase</fullName>
    </submittedName>
</protein>
<accession>A0AAW0L610</accession>
<keyword evidence="9" id="KW-0276">Fatty acid metabolism</keyword>